<feature type="transmembrane region" description="Helical" evidence="1">
    <location>
        <begin position="140"/>
        <end position="160"/>
    </location>
</feature>
<sequence length="302" mass="34201">MKRCDVGGQAVIEGVMMRGSKGLATAVRTSKGNIEIKIDKAESITKKYKFLNIPFLRGFFILIDSLKVGMNSLNYSASFFDEDEEPSKFEKWINYKLGDKSNDLIMGITLMFSFMISIALFVLLPTSIAALFKNFTTSHIALNFIEAIIRIIILIGYMFIISKLDDIYRVLEYHGAEHKTIFCYENEDELTVENVKKCSRFHPRCGTNFLFLIMFVSIIVFSFTGWGSITERLLLRIILIPVITGITYELIKWLGKNDNSIAKAIAWPGLKLQGLTTKEPDDFQIEVAIASLKAAEGIRDDE</sequence>
<dbReference type="Proteomes" id="UP000473681">
    <property type="component" value="Unassembled WGS sequence"/>
</dbReference>
<name>A0A846JML8_CLOBO</name>
<protein>
    <submittedName>
        <fullName evidence="2">DUF1385 domain-containing protein</fullName>
    </submittedName>
</protein>
<keyword evidence="1" id="KW-0812">Transmembrane</keyword>
<organism evidence="2 3">
    <name type="scientific">Clostridium botulinum</name>
    <dbReference type="NCBI Taxonomy" id="1491"/>
    <lineage>
        <taxon>Bacteria</taxon>
        <taxon>Bacillati</taxon>
        <taxon>Bacillota</taxon>
        <taxon>Clostridia</taxon>
        <taxon>Eubacteriales</taxon>
        <taxon>Clostridiaceae</taxon>
        <taxon>Clostridium</taxon>
    </lineage>
</organism>
<gene>
    <name evidence="2" type="ORF">FDB51_02435</name>
</gene>
<dbReference type="PANTHER" id="PTHR42867">
    <property type="entry name" value="MEMBRANE PROTEIN-RELATED"/>
    <property type="match status" value="1"/>
</dbReference>
<evidence type="ECO:0000313" key="3">
    <source>
        <dbReference type="Proteomes" id="UP000473681"/>
    </source>
</evidence>
<dbReference type="Pfam" id="PF07136">
    <property type="entry name" value="DUF1385"/>
    <property type="match status" value="1"/>
</dbReference>
<dbReference type="AlphaFoldDB" id="A0A846JML8"/>
<feature type="transmembrane region" description="Helical" evidence="1">
    <location>
        <begin position="209"/>
        <end position="227"/>
    </location>
</feature>
<feature type="transmembrane region" description="Helical" evidence="1">
    <location>
        <begin position="104"/>
        <end position="128"/>
    </location>
</feature>
<proteinExistence type="predicted"/>
<dbReference type="PANTHER" id="PTHR42867:SF1">
    <property type="entry name" value="MEMBRANE PROTEIN-RELATED"/>
    <property type="match status" value="1"/>
</dbReference>
<dbReference type="InterPro" id="IPR010787">
    <property type="entry name" value="DUF1385"/>
</dbReference>
<dbReference type="EMBL" id="SWVK01000002">
    <property type="protein sequence ID" value="NFN33999.1"/>
    <property type="molecule type" value="Genomic_DNA"/>
</dbReference>
<evidence type="ECO:0000256" key="1">
    <source>
        <dbReference type="SAM" id="Phobius"/>
    </source>
</evidence>
<keyword evidence="1" id="KW-0472">Membrane</keyword>
<dbReference type="OrthoDB" id="9784805at2"/>
<accession>A0A846JML8</accession>
<keyword evidence="1" id="KW-1133">Transmembrane helix</keyword>
<reference evidence="2 3" key="1">
    <citation type="submission" date="2019-04" db="EMBL/GenBank/DDBJ databases">
        <title>Genome sequencing of Clostridium botulinum Groups I-IV and Clostridium butyricum.</title>
        <authorList>
            <person name="Brunt J."/>
            <person name="Van Vliet A.H.M."/>
            <person name="Stringer S.C."/>
            <person name="Carter A.T."/>
            <person name="Peck M.W."/>
        </authorList>
    </citation>
    <scope>NUCLEOTIDE SEQUENCE [LARGE SCALE GENOMIC DNA]</scope>
    <source>
        <strain evidence="2 3">CB-K-33E</strain>
    </source>
</reference>
<evidence type="ECO:0000313" key="2">
    <source>
        <dbReference type="EMBL" id="NFN33999.1"/>
    </source>
</evidence>
<feature type="transmembrane region" description="Helical" evidence="1">
    <location>
        <begin position="233"/>
        <end position="251"/>
    </location>
</feature>
<comment type="caution">
    <text evidence="2">The sequence shown here is derived from an EMBL/GenBank/DDBJ whole genome shotgun (WGS) entry which is preliminary data.</text>
</comment>